<evidence type="ECO:0000313" key="3">
    <source>
        <dbReference type="EMBL" id="GGW90107.1"/>
    </source>
</evidence>
<reference evidence="3" key="2">
    <citation type="submission" date="2020-09" db="EMBL/GenBank/DDBJ databases">
        <authorList>
            <person name="Sun Q."/>
            <person name="Kim S."/>
        </authorList>
    </citation>
    <scope>NUCLEOTIDE SEQUENCE</scope>
    <source>
        <strain evidence="3">KCTC 22164</strain>
    </source>
</reference>
<dbReference type="EMBL" id="BMXP01000006">
    <property type="protein sequence ID" value="GGW90107.1"/>
    <property type="molecule type" value="Genomic_DNA"/>
</dbReference>
<sequence>MSSNSEVAAQNIYADWKKAIRKASASIRVVTPYFDRTLIDLLKTPLVNGMSVQILTDADSPNWLEAFAQLKAMIRLIELGAEIRSFEGLHAKVLLTDSDIRTVGSQNFTRRGKLNAEVSALFHNNNYDAKLRIQDWWDSGREVFKDDLMRLLDILEPKIQHLKLLAEELQEEYEEIQVRLESERECQRLAAIRNRVVSSAIFLENDVAYVEAKNSGLYVYDSQLTLWKDVQSRERKIKRLFFYPVYFFNSKRLAYCRVGKTRITYLSDSVNWEASKYFLMMVI</sequence>
<feature type="domain" description="PLD phosphodiesterase" evidence="2">
    <location>
        <begin position="85"/>
        <end position="112"/>
    </location>
</feature>
<dbReference type="GO" id="GO:0032049">
    <property type="term" value="P:cardiolipin biosynthetic process"/>
    <property type="evidence" value="ECO:0007669"/>
    <property type="project" value="UniProtKB-ARBA"/>
</dbReference>
<keyword evidence="4" id="KW-1185">Reference proteome</keyword>
<dbReference type="AlphaFoldDB" id="A0A918JNB3"/>
<protein>
    <recommendedName>
        <fullName evidence="2">PLD phosphodiesterase domain-containing protein</fullName>
    </recommendedName>
</protein>
<proteinExistence type="predicted"/>
<dbReference type="InterPro" id="IPR001736">
    <property type="entry name" value="PLipase_D/transphosphatidylase"/>
</dbReference>
<dbReference type="PANTHER" id="PTHR21248">
    <property type="entry name" value="CARDIOLIPIN SYNTHASE"/>
    <property type="match status" value="1"/>
</dbReference>
<name>A0A918JNB3_9ALTE</name>
<dbReference type="RefSeq" id="WP_189407003.1">
    <property type="nucleotide sequence ID" value="NZ_BMXP01000006.1"/>
</dbReference>
<evidence type="ECO:0000256" key="1">
    <source>
        <dbReference type="SAM" id="Coils"/>
    </source>
</evidence>
<dbReference type="SUPFAM" id="SSF56024">
    <property type="entry name" value="Phospholipase D/nuclease"/>
    <property type="match status" value="1"/>
</dbReference>
<gene>
    <name evidence="3" type="ORF">GCM10007391_25610</name>
</gene>
<comment type="caution">
    <text evidence="3">The sequence shown here is derived from an EMBL/GenBank/DDBJ whole genome shotgun (WGS) entry which is preliminary data.</text>
</comment>
<dbReference type="InterPro" id="IPR025202">
    <property type="entry name" value="PLD-like_dom"/>
</dbReference>
<dbReference type="PANTHER" id="PTHR21248:SF22">
    <property type="entry name" value="PHOSPHOLIPASE D"/>
    <property type="match status" value="1"/>
</dbReference>
<dbReference type="Gene3D" id="3.30.870.10">
    <property type="entry name" value="Endonuclease Chain A"/>
    <property type="match status" value="1"/>
</dbReference>
<keyword evidence="1" id="KW-0175">Coiled coil</keyword>
<evidence type="ECO:0000313" key="4">
    <source>
        <dbReference type="Proteomes" id="UP000631300"/>
    </source>
</evidence>
<evidence type="ECO:0000259" key="2">
    <source>
        <dbReference type="PROSITE" id="PS50035"/>
    </source>
</evidence>
<feature type="coiled-coil region" evidence="1">
    <location>
        <begin position="152"/>
        <end position="186"/>
    </location>
</feature>
<reference evidence="3" key="1">
    <citation type="journal article" date="2014" name="Int. J. Syst. Evol. Microbiol.">
        <title>Complete genome sequence of Corynebacterium casei LMG S-19264T (=DSM 44701T), isolated from a smear-ripened cheese.</title>
        <authorList>
            <consortium name="US DOE Joint Genome Institute (JGI-PGF)"/>
            <person name="Walter F."/>
            <person name="Albersmeier A."/>
            <person name="Kalinowski J."/>
            <person name="Ruckert C."/>
        </authorList>
    </citation>
    <scope>NUCLEOTIDE SEQUENCE</scope>
    <source>
        <strain evidence="3">KCTC 22164</strain>
    </source>
</reference>
<organism evidence="3 4">
    <name type="scientific">Alteromonas halophila</name>
    <dbReference type="NCBI Taxonomy" id="516698"/>
    <lineage>
        <taxon>Bacteria</taxon>
        <taxon>Pseudomonadati</taxon>
        <taxon>Pseudomonadota</taxon>
        <taxon>Gammaproteobacteria</taxon>
        <taxon>Alteromonadales</taxon>
        <taxon>Alteromonadaceae</taxon>
        <taxon>Alteromonas/Salinimonas group</taxon>
        <taxon>Alteromonas</taxon>
    </lineage>
</organism>
<dbReference type="Pfam" id="PF13091">
    <property type="entry name" value="PLDc_2"/>
    <property type="match status" value="1"/>
</dbReference>
<accession>A0A918JNB3</accession>
<dbReference type="GO" id="GO:0030572">
    <property type="term" value="F:phosphatidyltransferase activity"/>
    <property type="evidence" value="ECO:0007669"/>
    <property type="project" value="UniProtKB-ARBA"/>
</dbReference>
<dbReference type="Proteomes" id="UP000631300">
    <property type="component" value="Unassembled WGS sequence"/>
</dbReference>
<dbReference type="PROSITE" id="PS50035">
    <property type="entry name" value="PLD"/>
    <property type="match status" value="1"/>
</dbReference>